<dbReference type="AlphaFoldDB" id="A0AAD0VDV3"/>
<evidence type="ECO:0000313" key="3">
    <source>
        <dbReference type="EMBL" id="UTR81562.1"/>
    </source>
</evidence>
<evidence type="ECO:0000259" key="1">
    <source>
        <dbReference type="Pfam" id="PF12728"/>
    </source>
</evidence>
<dbReference type="Proteomes" id="UP000253779">
    <property type="component" value="Chromosome"/>
</dbReference>
<dbReference type="EMBL" id="CP030930">
    <property type="protein sequence ID" value="AXI71224.1"/>
    <property type="molecule type" value="Genomic_DNA"/>
</dbReference>
<proteinExistence type="predicted"/>
<dbReference type="GO" id="GO:0003677">
    <property type="term" value="F:DNA binding"/>
    <property type="evidence" value="ECO:0007669"/>
    <property type="project" value="UniProtKB-KW"/>
</dbReference>
<accession>A0AAD0VDV3</accession>
<evidence type="ECO:0000313" key="4">
    <source>
        <dbReference type="Proteomes" id="UP000253779"/>
    </source>
</evidence>
<reference evidence="2 4" key="1">
    <citation type="submission" date="2018-07" db="EMBL/GenBank/DDBJ databases">
        <title>Complete genome sequence of soil actinomycete Streptomyces cavourensis tj430.</title>
        <authorList>
            <person name="Wang P."/>
            <person name="Huang Y."/>
        </authorList>
    </citation>
    <scope>NUCLEOTIDE SEQUENCE [LARGE SCALE GENOMIC DNA]</scope>
    <source>
        <strain evidence="2 4">TJ430</strain>
    </source>
</reference>
<feature type="domain" description="Helix-turn-helix" evidence="1">
    <location>
        <begin position="22"/>
        <end position="66"/>
    </location>
</feature>
<dbReference type="KEGG" id="scav:CVT27_07660"/>
<gene>
    <name evidence="2" type="ORF">DTW94_07820</name>
    <name evidence="3" type="ORF">NLU04_25330</name>
</gene>
<evidence type="ECO:0000313" key="5">
    <source>
        <dbReference type="Proteomes" id="UP001058236"/>
    </source>
</evidence>
<sequence>MSAGRHVPLSFVEAFDLPVTVDVPTAARALGICPTTAYRLARRGDFPCKILRIGNRYRVPTIELMRAIGVDERAVYTLDHGA</sequence>
<dbReference type="RefSeq" id="WP_103416236.1">
    <property type="nucleotide sequence ID" value="NZ_CP030930.1"/>
</dbReference>
<protein>
    <submittedName>
        <fullName evidence="2">DNA-binding protein</fullName>
    </submittedName>
    <submittedName>
        <fullName evidence="3">Helix-turn-helix domain-containing protein</fullName>
    </submittedName>
</protein>
<name>A0AAD0VDV3_9ACTN</name>
<evidence type="ECO:0000313" key="2">
    <source>
        <dbReference type="EMBL" id="AXI71224.1"/>
    </source>
</evidence>
<reference evidence="3" key="2">
    <citation type="submission" date="2022-07" db="EMBL/GenBank/DDBJ databases">
        <title>Genomic of Streptomyces cavourensis F2.</title>
        <authorList>
            <person name="Hu S."/>
            <person name="Liang W."/>
        </authorList>
    </citation>
    <scope>NUCLEOTIDE SEQUENCE</scope>
    <source>
        <strain evidence="3">F2</strain>
    </source>
</reference>
<dbReference type="Proteomes" id="UP001058236">
    <property type="component" value="Chromosome"/>
</dbReference>
<dbReference type="Pfam" id="PF12728">
    <property type="entry name" value="HTH_17"/>
    <property type="match status" value="1"/>
</dbReference>
<keyword evidence="2" id="KW-0238">DNA-binding</keyword>
<organism evidence="2 4">
    <name type="scientific">Streptomyces cavourensis</name>
    <dbReference type="NCBI Taxonomy" id="67258"/>
    <lineage>
        <taxon>Bacteria</taxon>
        <taxon>Bacillati</taxon>
        <taxon>Actinomycetota</taxon>
        <taxon>Actinomycetes</taxon>
        <taxon>Kitasatosporales</taxon>
        <taxon>Streptomycetaceae</taxon>
        <taxon>Streptomyces</taxon>
    </lineage>
</organism>
<dbReference type="InterPro" id="IPR041657">
    <property type="entry name" value="HTH_17"/>
</dbReference>
<dbReference type="EMBL" id="CP101397">
    <property type="protein sequence ID" value="UTR81562.1"/>
    <property type="molecule type" value="Genomic_DNA"/>
</dbReference>
<keyword evidence="5" id="KW-1185">Reference proteome</keyword>